<gene>
    <name evidence="10" type="ordered locus">Spico_0769</name>
</gene>
<evidence type="ECO:0000256" key="4">
    <source>
        <dbReference type="ARBA" id="ARBA00023295"/>
    </source>
</evidence>
<feature type="domain" description="Glycosyl hydrolase family 36 C-terminal" evidence="8">
    <location>
        <begin position="646"/>
        <end position="773"/>
    </location>
</feature>
<keyword evidence="3 5" id="KW-0378">Hydrolase</keyword>
<evidence type="ECO:0000256" key="1">
    <source>
        <dbReference type="ARBA" id="ARBA00001255"/>
    </source>
</evidence>
<name>F4GH95_PARC1</name>
<dbReference type="Gene3D" id="2.60.40.1180">
    <property type="entry name" value="Golgi alpha-mannosidase II"/>
    <property type="match status" value="1"/>
</dbReference>
<feature type="active site" description="Proton donor" evidence="6">
    <location>
        <position position="545"/>
    </location>
</feature>
<dbReference type="eggNOG" id="COG3345">
    <property type="taxonomic scope" value="Bacteria"/>
</dbReference>
<dbReference type="HOGENOM" id="CLU_009640_2_1_12"/>
<dbReference type="AlphaFoldDB" id="F4GH95"/>
<dbReference type="PANTHER" id="PTHR43053:SF3">
    <property type="entry name" value="ALPHA-GALACTOSIDASE C-RELATED"/>
    <property type="match status" value="1"/>
</dbReference>
<keyword evidence="11" id="KW-1185">Reference proteome</keyword>
<dbReference type="InterPro" id="IPR031705">
    <property type="entry name" value="Glyco_hydro_36_C"/>
</dbReference>
<dbReference type="PROSITE" id="PS00512">
    <property type="entry name" value="ALPHA_GALACTOSIDASE"/>
    <property type="match status" value="1"/>
</dbReference>
<dbReference type="OrthoDB" id="9758822at2"/>
<dbReference type="InterPro" id="IPR013780">
    <property type="entry name" value="Glyco_hydro_b"/>
</dbReference>
<feature type="binding site" evidence="7">
    <location>
        <begin position="365"/>
        <end position="366"/>
    </location>
    <ligand>
        <name>substrate</name>
    </ligand>
</feature>
<evidence type="ECO:0000313" key="11">
    <source>
        <dbReference type="Proteomes" id="UP000007939"/>
    </source>
</evidence>
<accession>F4GH95</accession>
<dbReference type="PIRSF" id="PIRSF005536">
    <property type="entry name" value="Agal"/>
    <property type="match status" value="1"/>
</dbReference>
<dbReference type="STRING" id="760011.Spico_0769"/>
<dbReference type="SUPFAM" id="SSF51445">
    <property type="entry name" value="(Trans)glycosidases"/>
    <property type="match status" value="1"/>
</dbReference>
<evidence type="ECO:0000256" key="3">
    <source>
        <dbReference type="ARBA" id="ARBA00022801"/>
    </source>
</evidence>
<protein>
    <recommendedName>
        <fullName evidence="2 5">Alpha-galactosidase</fullName>
        <ecNumber evidence="2 5">3.2.1.22</ecNumber>
    </recommendedName>
</protein>
<dbReference type="EMBL" id="CP002659">
    <property type="protein sequence ID" value="AEC01994.1"/>
    <property type="molecule type" value="Genomic_DNA"/>
</dbReference>
<reference evidence="11" key="1">
    <citation type="submission" date="2011-04" db="EMBL/GenBank/DDBJ databases">
        <title>The complete genome of Spirochaeta coccoides DSM 17374.</title>
        <authorList>
            <person name="Lucas S."/>
            <person name="Copeland A."/>
            <person name="Lapidus A."/>
            <person name="Bruce D."/>
            <person name="Goodwin L."/>
            <person name="Pitluck S."/>
            <person name="Peters L."/>
            <person name="Kyrpides N."/>
            <person name="Mavromatis K."/>
            <person name="Pagani I."/>
            <person name="Ivanova N."/>
            <person name="Ovchinnikova G."/>
            <person name="Lu M."/>
            <person name="Detter J.C."/>
            <person name="Tapia R."/>
            <person name="Han C."/>
            <person name="Land M."/>
            <person name="Hauser L."/>
            <person name="Markowitz V."/>
            <person name="Cheng J.-F."/>
            <person name="Hugenholtz P."/>
            <person name="Woyke T."/>
            <person name="Wu D."/>
            <person name="Spring S."/>
            <person name="Schroeder M."/>
            <person name="Brambilla E."/>
            <person name="Klenk H.-P."/>
            <person name="Eisen J.A."/>
        </authorList>
    </citation>
    <scope>NUCLEOTIDE SEQUENCE [LARGE SCALE GENOMIC DNA]</scope>
    <source>
        <strain evidence="11">ATCC BAA-1237 / DSM 17374 / SPN1</strain>
    </source>
</reference>
<dbReference type="KEGG" id="scc:Spico_0769"/>
<evidence type="ECO:0000256" key="6">
    <source>
        <dbReference type="PIRSR" id="PIRSR005536-1"/>
    </source>
</evidence>
<dbReference type="PANTHER" id="PTHR43053">
    <property type="entry name" value="GLYCOSIDASE FAMILY 31"/>
    <property type="match status" value="1"/>
</dbReference>
<feature type="binding site" evidence="7">
    <location>
        <position position="198"/>
    </location>
    <ligand>
        <name>substrate</name>
    </ligand>
</feature>
<feature type="binding site" evidence="7">
    <location>
        <position position="442"/>
    </location>
    <ligand>
        <name>substrate</name>
    </ligand>
</feature>
<dbReference type="Pfam" id="PF16875">
    <property type="entry name" value="Glyco_hydro_36N"/>
    <property type="match status" value="1"/>
</dbReference>
<dbReference type="InterPro" id="IPR038417">
    <property type="entry name" value="Alpga-gal_N_sf"/>
</dbReference>
<comment type="catalytic activity">
    <reaction evidence="1 5">
        <text>Hydrolysis of terminal, non-reducing alpha-D-galactose residues in alpha-D-galactosides, including galactose oligosaccharides, galactomannans and galactolipids.</text>
        <dbReference type="EC" id="3.2.1.22"/>
    </reaction>
</comment>
<dbReference type="CDD" id="cd14791">
    <property type="entry name" value="GH36"/>
    <property type="match status" value="1"/>
</dbReference>
<evidence type="ECO:0000256" key="2">
    <source>
        <dbReference type="ARBA" id="ARBA00012755"/>
    </source>
</evidence>
<evidence type="ECO:0000259" key="9">
    <source>
        <dbReference type="Pfam" id="PF16875"/>
    </source>
</evidence>
<dbReference type="InterPro" id="IPR000111">
    <property type="entry name" value="Glyco_hydro_27/36_CS"/>
</dbReference>
<dbReference type="Gene3D" id="2.70.98.60">
    <property type="entry name" value="alpha-galactosidase from lactobacil brevis"/>
    <property type="match status" value="1"/>
</dbReference>
<dbReference type="EC" id="3.2.1.22" evidence="2 5"/>
<dbReference type="Pfam" id="PF16874">
    <property type="entry name" value="Glyco_hydro_36C"/>
    <property type="match status" value="1"/>
</dbReference>
<dbReference type="FunFam" id="3.20.20.70:FF:000118">
    <property type="entry name" value="Alpha-galactosidase"/>
    <property type="match status" value="1"/>
</dbReference>
<dbReference type="InterPro" id="IPR031704">
    <property type="entry name" value="Glyco_hydro_36_N"/>
</dbReference>
<dbReference type="GO" id="GO:0004557">
    <property type="term" value="F:alpha-galactosidase activity"/>
    <property type="evidence" value="ECO:0007669"/>
    <property type="project" value="UniProtKB-UniRule"/>
</dbReference>
<evidence type="ECO:0000313" key="10">
    <source>
        <dbReference type="EMBL" id="AEC01994.1"/>
    </source>
</evidence>
<keyword evidence="4 5" id="KW-0326">Glycosidase</keyword>
<feature type="binding site" evidence="7">
    <location>
        <position position="545"/>
    </location>
    <ligand>
        <name>substrate</name>
    </ligand>
</feature>
<evidence type="ECO:0000256" key="7">
    <source>
        <dbReference type="PIRSR" id="PIRSR005536-2"/>
    </source>
</evidence>
<evidence type="ECO:0000256" key="5">
    <source>
        <dbReference type="PIRNR" id="PIRNR005536"/>
    </source>
</evidence>
<organism evidence="10 11">
    <name type="scientific">Parasphaerochaeta coccoides (strain ATCC BAA-1237 / DSM 17374 / SPN1)</name>
    <name type="common">Sphaerochaeta coccoides</name>
    <dbReference type="NCBI Taxonomy" id="760011"/>
    <lineage>
        <taxon>Bacteria</taxon>
        <taxon>Pseudomonadati</taxon>
        <taxon>Spirochaetota</taxon>
        <taxon>Spirochaetia</taxon>
        <taxon>Spirochaetales</taxon>
        <taxon>Sphaerochaetaceae</taxon>
        <taxon>Parasphaerochaeta</taxon>
    </lineage>
</organism>
<dbReference type="InterPro" id="IPR017853">
    <property type="entry name" value="GH"/>
</dbReference>
<feature type="active site" description="Nucleophile" evidence="6">
    <location>
        <position position="477"/>
    </location>
</feature>
<proteinExistence type="inferred from homology"/>
<dbReference type="RefSeq" id="WP_013739390.1">
    <property type="nucleotide sequence ID" value="NC_015436.1"/>
</dbReference>
<dbReference type="GO" id="GO:0016052">
    <property type="term" value="P:carbohydrate catabolic process"/>
    <property type="evidence" value="ECO:0007669"/>
    <property type="project" value="InterPro"/>
</dbReference>
<comment type="similarity">
    <text evidence="5">Belongs to the glycosyl hydrolase.</text>
</comment>
<feature type="binding site" evidence="7">
    <location>
        <position position="523"/>
    </location>
    <ligand>
        <name>substrate</name>
    </ligand>
</feature>
<dbReference type="Gene3D" id="3.20.20.70">
    <property type="entry name" value="Aldolase class I"/>
    <property type="match status" value="1"/>
</dbReference>
<reference evidence="10 11" key="2">
    <citation type="journal article" date="2012" name="Stand. Genomic Sci.">
        <title>Complete genome sequence of the termite hindgut bacterium Spirochaeta coccoides type strain (SPN1(T)), reclassification in the genus Sphaerochaeta as Sphaerochaeta coccoides comb. nov. and emendations of the family Spirochaetaceae and the genus Sphaerochaeta.</title>
        <authorList>
            <person name="Abt B."/>
            <person name="Han C."/>
            <person name="Scheuner C."/>
            <person name="Lu M."/>
            <person name="Lapidus A."/>
            <person name="Nolan M."/>
            <person name="Lucas S."/>
            <person name="Hammon N."/>
            <person name="Deshpande S."/>
            <person name="Cheng J.F."/>
            <person name="Tapia R."/>
            <person name="Goodwin L.A."/>
            <person name="Pitluck S."/>
            <person name="Liolios K."/>
            <person name="Pagani I."/>
            <person name="Ivanova N."/>
            <person name="Mavromatis K."/>
            <person name="Mikhailova N."/>
            <person name="Huntemann M."/>
            <person name="Pati A."/>
            <person name="Chen A."/>
            <person name="Palaniappan K."/>
            <person name="Land M."/>
            <person name="Hauser L."/>
            <person name="Brambilla E.M."/>
            <person name="Rohde M."/>
            <person name="Spring S."/>
            <person name="Gronow S."/>
            <person name="Goker M."/>
            <person name="Woyke T."/>
            <person name="Bristow J."/>
            <person name="Eisen J.A."/>
            <person name="Markowitz V."/>
            <person name="Hugenholtz P."/>
            <person name="Kyrpides N.C."/>
            <person name="Klenk H.P."/>
            <person name="Detter J.C."/>
        </authorList>
    </citation>
    <scope>NUCLEOTIDE SEQUENCE [LARGE SCALE GENOMIC DNA]</scope>
    <source>
        <strain evidence="11">ATCC BAA-1237 / DSM 17374 / SPN1</strain>
    </source>
</reference>
<sequence length="780" mass="88616">MIHEENGLFKLDTLHTSLWFRVTRHGHLEHIHYGDRLSSDQDADGLLLKQSTLPGSSILYDQNDPYYCLDTLALEWSGIGRGDYRQSPVEIKMPDASFTCDFIYKSHEVSLGSSPCADLPSATGEDEDCSTVKITLEDISNHVELFLYYTVYEATDVITRRVVLKNNNRKSLLIRRLMSMMMDMPDRGFKLITFDGGWIREGHRHERPVAPGIYINSSTTGASSNRHNAGFILSEKGTGEDNGRTWGFNLVYSGNHYGSVELSVQSVLRIQVGINPYCFEWELGQGECFETPEAVMTFSSKGFNGLGRNFHDFINKHIVRGSWRDAERPVLFNTWEANFFNFTERKLIRLARQARILGIETFVLDDGWFGTRDDDRQGLGDYSVNKKKLPKGLKRLSRKIRVLGMNFGLWFEPEMINENSELYRNHPEYAVTTPGKEPTRGRNQLVLDLCNPEVRNYIVSSLSRVMDEAEVSYVKWDMNRHISDGFSHCLERQGEFFHRYILGLYDILRRVFTPRPHILLESCSSGGNRFDLGMLCFSPQIWTSDDTDPIERLKIQGGLSCLYPLSTMGAHVSDSPHQQTLRATPLHTRFNTASFGSLGYELDLKNLTPVQRKEIQHHIAFYKEHRRTFQYGRFYRLDSMADNTVNWLCVAPDGSEAIAGVFRTLSEAAPRGDILALKNLVPSASYTVTSCPQMLSVRSFGGLVKHITPITLKPDGLVLRLVDHYRGVPDGRESYSCKGDTLMSGLHLATTFLGTGHNEHIRLMGDYGSSLYVIKRKEAV</sequence>
<feature type="binding site" evidence="7">
    <location>
        <begin position="475"/>
        <end position="479"/>
    </location>
    <ligand>
        <name>substrate</name>
    </ligand>
</feature>
<evidence type="ECO:0000259" key="8">
    <source>
        <dbReference type="Pfam" id="PF16874"/>
    </source>
</evidence>
<dbReference type="PRINTS" id="PR00743">
    <property type="entry name" value="GLHYDRLASE36"/>
</dbReference>
<dbReference type="InterPro" id="IPR002252">
    <property type="entry name" value="Glyco_hydro_36"/>
</dbReference>
<dbReference type="InterPro" id="IPR050985">
    <property type="entry name" value="Alpha-glycosidase_related"/>
</dbReference>
<dbReference type="InterPro" id="IPR013785">
    <property type="entry name" value="Aldolase_TIM"/>
</dbReference>
<dbReference type="Pfam" id="PF02065">
    <property type="entry name" value="Melibiase"/>
    <property type="match status" value="1"/>
</dbReference>
<dbReference type="Proteomes" id="UP000007939">
    <property type="component" value="Chromosome"/>
</dbReference>
<feature type="domain" description="Glycosyl hydrolase family 36 N-terminal" evidence="9">
    <location>
        <begin position="26"/>
        <end position="283"/>
    </location>
</feature>